<dbReference type="Proteomes" id="UP000223060">
    <property type="component" value="Chromosome"/>
</dbReference>
<dbReference type="Gene3D" id="3.40.50.300">
    <property type="entry name" value="P-loop containing nucleotide triphosphate hydrolases"/>
    <property type="match status" value="1"/>
</dbReference>
<feature type="domain" description="ATPase AAA-type core" evidence="1">
    <location>
        <begin position="52"/>
        <end position="390"/>
    </location>
</feature>
<dbReference type="GO" id="GO:0005524">
    <property type="term" value="F:ATP binding"/>
    <property type="evidence" value="ECO:0007669"/>
    <property type="project" value="InterPro"/>
</dbReference>
<name>A0A1S7FVX5_9LIST</name>
<dbReference type="PANTHER" id="PTHR40396">
    <property type="entry name" value="ATPASE-LIKE PROTEIN"/>
    <property type="match status" value="1"/>
</dbReference>
<proteinExistence type="predicted"/>
<organism evidence="2 3">
    <name type="scientific">Listeria weihenstephanensis</name>
    <dbReference type="NCBI Taxonomy" id="1006155"/>
    <lineage>
        <taxon>Bacteria</taxon>
        <taxon>Bacillati</taxon>
        <taxon>Bacillota</taxon>
        <taxon>Bacilli</taxon>
        <taxon>Bacillales</taxon>
        <taxon>Listeriaceae</taxon>
        <taxon>Listeria</taxon>
    </lineage>
</organism>
<gene>
    <name evidence="2" type="ORF">UE46_10935</name>
</gene>
<evidence type="ECO:0000313" key="2">
    <source>
        <dbReference type="EMBL" id="AQY51495.1"/>
    </source>
</evidence>
<evidence type="ECO:0000259" key="1">
    <source>
        <dbReference type="Pfam" id="PF13304"/>
    </source>
</evidence>
<dbReference type="EMBL" id="CP011102">
    <property type="protein sequence ID" value="AQY51495.1"/>
    <property type="molecule type" value="Genomic_DNA"/>
</dbReference>
<accession>A0A1S7FVX5</accession>
<dbReference type="Pfam" id="PF13304">
    <property type="entry name" value="AAA_21"/>
    <property type="match status" value="1"/>
</dbReference>
<dbReference type="SUPFAM" id="SSF52540">
    <property type="entry name" value="P-loop containing nucleoside triphosphate hydrolases"/>
    <property type="match status" value="1"/>
</dbReference>
<dbReference type="AlphaFoldDB" id="A0A1S7FVX5"/>
<sequence length="445" mass="51398">MFSKITISNFFSIHDQISLTLDHSYSPADIFNQNTLYTYYDNQKKRSILNGAVLYGANASGKTNLLYAFEFMRTMTQKSHTYTEKTDFDITPNAFQFSTAKETTSRFTITFTEPNFQENQDIQYTYELAIDAGTLEIQEESLTYKKMLKTTLSKPTIIFERLKSQIPKKSIQLKSLFNKIEQENITHKSILSVLIHDINKAYFSKETASLAYKIVESLATEVTKGFQTKQFDGNSLEAFAEQINKDSGFKQEILETLYDFDFAIQDFSVTDMTDNLVESIEQATFSDDVKAQLIATTKKNRRFEISTAHIVDDVTYPLSMSMESDGTKKFLESSIRLFDALQNEILFISDEFDNKYHTKIQEGLLNKFIHQENDKKAQFLIASHNPLLLNPDRFAKEQVIFIQKDRETQASEVFSLSEFHEITYDNHNWTNLYLDGRFGAVPEVF</sequence>
<dbReference type="PANTHER" id="PTHR40396:SF1">
    <property type="entry name" value="ATPASE AAA-TYPE CORE DOMAIN-CONTAINING PROTEIN"/>
    <property type="match status" value="1"/>
</dbReference>
<reference evidence="3" key="1">
    <citation type="submission" date="2015-03" db="EMBL/GenBank/DDBJ databases">
        <authorList>
            <person name="Ferrari E."/>
            <person name="Walter M.C."/>
            <person name="Huptas C."/>
            <person name="Scherer S."/>
            <person name="Mueller-Herbst S."/>
        </authorList>
    </citation>
    <scope>NUCLEOTIDE SEQUENCE [LARGE SCALE GENOMIC DNA]</scope>
    <source>
        <strain evidence="3">LWP01</strain>
    </source>
</reference>
<keyword evidence="3" id="KW-1185">Reference proteome</keyword>
<dbReference type="KEGG" id="lwi:UE46_10935"/>
<protein>
    <recommendedName>
        <fullName evidence="1">ATPase AAA-type core domain-containing protein</fullName>
    </recommendedName>
</protein>
<dbReference type="GO" id="GO:0016887">
    <property type="term" value="F:ATP hydrolysis activity"/>
    <property type="evidence" value="ECO:0007669"/>
    <property type="project" value="InterPro"/>
</dbReference>
<evidence type="ECO:0000313" key="3">
    <source>
        <dbReference type="Proteomes" id="UP000223060"/>
    </source>
</evidence>
<dbReference type="RefSeq" id="WP_036060842.1">
    <property type="nucleotide sequence ID" value="NZ_CP011102.1"/>
</dbReference>
<dbReference type="InterPro" id="IPR027417">
    <property type="entry name" value="P-loop_NTPase"/>
</dbReference>
<dbReference type="InterPro" id="IPR003959">
    <property type="entry name" value="ATPase_AAA_core"/>
</dbReference>